<sequence>MAHAAPQHEMPSATPAAREERIGFLLVFLAALCWSLGGVIARFIEADDPFTSIFWRSIWAAAFLLMYMLWRDGLRGTLQLFGAMGLPGLAVACCFAIATSTFVIALSYTTVANILLMQAGAPLIAALLSFLLFGERISSITWLAIAVVIAGVAVMVSDSLTGNMSIVGDGLAILIVFAFSVATVLTRRFAHVRMTPAMCLGTVFAAVFAASQASTLAASGSDMAFLFVFGAVNLGLGLAFFATGARVIPAAYAALLATFETLFGPVWVWLVHGEVPSSRTLIGGAIVFAALIIYIGIEFRRMSRPARPGVSGIAAPH</sequence>
<comment type="caution">
    <text evidence="3">The sequence shown here is derived from an EMBL/GenBank/DDBJ whole genome shotgun (WGS) entry which is preliminary data.</text>
</comment>
<protein>
    <submittedName>
        <fullName evidence="3">DMT family transporter</fullName>
    </submittedName>
</protein>
<dbReference type="Proteomes" id="UP001559025">
    <property type="component" value="Unassembled WGS sequence"/>
</dbReference>
<feature type="domain" description="EamA" evidence="2">
    <location>
        <begin position="168"/>
        <end position="294"/>
    </location>
</feature>
<gene>
    <name evidence="3" type="ORF">V1479_07105</name>
</gene>
<feature type="transmembrane region" description="Helical" evidence="1">
    <location>
        <begin position="114"/>
        <end position="133"/>
    </location>
</feature>
<keyword evidence="1" id="KW-1133">Transmembrane helix</keyword>
<evidence type="ECO:0000259" key="2">
    <source>
        <dbReference type="Pfam" id="PF00892"/>
    </source>
</evidence>
<dbReference type="PANTHER" id="PTHR22911:SF135">
    <property type="entry name" value="BLR4310 PROTEIN"/>
    <property type="match status" value="1"/>
</dbReference>
<name>A0ABV3WQY0_9HYPH</name>
<evidence type="ECO:0000313" key="3">
    <source>
        <dbReference type="EMBL" id="MEX4007066.1"/>
    </source>
</evidence>
<keyword evidence="1" id="KW-0472">Membrane</keyword>
<dbReference type="RefSeq" id="WP_368802296.1">
    <property type="nucleotide sequence ID" value="NZ_JAZHFV010000002.1"/>
</dbReference>
<dbReference type="InterPro" id="IPR037185">
    <property type="entry name" value="EmrE-like"/>
</dbReference>
<proteinExistence type="predicted"/>
<dbReference type="Pfam" id="PF00892">
    <property type="entry name" value="EamA"/>
    <property type="match status" value="2"/>
</dbReference>
<feature type="transmembrane region" description="Helical" evidence="1">
    <location>
        <begin position="140"/>
        <end position="160"/>
    </location>
</feature>
<feature type="transmembrane region" description="Helical" evidence="1">
    <location>
        <begin position="224"/>
        <end position="243"/>
    </location>
</feature>
<feature type="transmembrane region" description="Helical" evidence="1">
    <location>
        <begin position="278"/>
        <end position="297"/>
    </location>
</feature>
<dbReference type="SUPFAM" id="SSF103481">
    <property type="entry name" value="Multidrug resistance efflux transporter EmrE"/>
    <property type="match status" value="2"/>
</dbReference>
<reference evidence="3 4" key="1">
    <citation type="submission" date="2024-01" db="EMBL/GenBank/DDBJ databases">
        <title>New evidence supports the origin of RcGTA from prophage.</title>
        <authorList>
            <person name="Xu Y."/>
            <person name="Liu B."/>
            <person name="Chen F."/>
        </authorList>
    </citation>
    <scope>NUCLEOTIDE SEQUENCE [LARGE SCALE GENOMIC DNA]</scope>
    <source>
        <strain evidence="3 4">CBW1107-2</strain>
    </source>
</reference>
<dbReference type="PANTHER" id="PTHR22911">
    <property type="entry name" value="ACYL-MALONYL CONDENSING ENZYME-RELATED"/>
    <property type="match status" value="1"/>
</dbReference>
<feature type="transmembrane region" description="Helical" evidence="1">
    <location>
        <begin position="82"/>
        <end position="108"/>
    </location>
</feature>
<dbReference type="EMBL" id="JAZHFV010000002">
    <property type="protein sequence ID" value="MEX4007066.1"/>
    <property type="molecule type" value="Genomic_DNA"/>
</dbReference>
<accession>A0ABV3WQY0</accession>
<dbReference type="Gene3D" id="1.10.3730.20">
    <property type="match status" value="1"/>
</dbReference>
<feature type="transmembrane region" description="Helical" evidence="1">
    <location>
        <begin position="250"/>
        <end position="272"/>
    </location>
</feature>
<evidence type="ECO:0000256" key="1">
    <source>
        <dbReference type="SAM" id="Phobius"/>
    </source>
</evidence>
<keyword evidence="4" id="KW-1185">Reference proteome</keyword>
<dbReference type="InterPro" id="IPR000620">
    <property type="entry name" value="EamA_dom"/>
</dbReference>
<feature type="transmembrane region" description="Helical" evidence="1">
    <location>
        <begin position="21"/>
        <end position="41"/>
    </location>
</feature>
<feature type="transmembrane region" description="Helical" evidence="1">
    <location>
        <begin position="166"/>
        <end position="185"/>
    </location>
</feature>
<keyword evidence="1" id="KW-0812">Transmembrane</keyword>
<feature type="transmembrane region" description="Helical" evidence="1">
    <location>
        <begin position="197"/>
        <end position="218"/>
    </location>
</feature>
<feature type="domain" description="EamA" evidence="2">
    <location>
        <begin position="22"/>
        <end position="156"/>
    </location>
</feature>
<evidence type="ECO:0000313" key="4">
    <source>
        <dbReference type="Proteomes" id="UP001559025"/>
    </source>
</evidence>
<organism evidence="3 4">
    <name type="scientific">Neoaquamicrobium sediminum</name>
    <dbReference type="NCBI Taxonomy" id="1849104"/>
    <lineage>
        <taxon>Bacteria</taxon>
        <taxon>Pseudomonadati</taxon>
        <taxon>Pseudomonadota</taxon>
        <taxon>Alphaproteobacteria</taxon>
        <taxon>Hyphomicrobiales</taxon>
        <taxon>Phyllobacteriaceae</taxon>
        <taxon>Neoaquamicrobium</taxon>
    </lineage>
</organism>
<feature type="transmembrane region" description="Helical" evidence="1">
    <location>
        <begin position="53"/>
        <end position="70"/>
    </location>
</feature>